<dbReference type="SUPFAM" id="SSF47027">
    <property type="entry name" value="Acyl-CoA binding protein"/>
    <property type="match status" value="1"/>
</dbReference>
<dbReference type="Proteomes" id="UP001374584">
    <property type="component" value="Unassembled WGS sequence"/>
</dbReference>
<feature type="region of interest" description="Disordered" evidence="3">
    <location>
        <begin position="350"/>
        <end position="411"/>
    </location>
</feature>
<dbReference type="EMBL" id="JAYMYR010000002">
    <property type="protein sequence ID" value="KAK7376950.1"/>
    <property type="molecule type" value="Genomic_DNA"/>
</dbReference>
<dbReference type="AlphaFoldDB" id="A0AAN9NPL2"/>
<keyword evidence="6" id="KW-1185">Reference proteome</keyword>
<sequence length="411" mass="45855">MELLTVVDDFFVTASLALLLTFIVLKLLEAMNHTHATPKRHVAPQPLPPLSLAERFMVQRSPSNSKLRFITPVHAVTEYSIEKATVEPLPHGKLFTVHPAQTKSVEIECEEATVEPVQPAESKDTICCISPVQAAASSDIERQTEEAMVERVPSRERTVLSPVQAATCVGSEHKVEEVMMEFGSNVVLESPLKAPTDIAVKEEIAEANEGTPQEFDEKRDVESVEDPCTEIEVSTVENGVKENYYDDDDDDWEGIERSELEKEFMAATEFVTNECDGLESVGSNMKMELYGLHKVATEGPCREPQPMPLKLSARAKWNAWQKLGNMNPEVAMEQYINLLSNKFPEWMKDTLTGMGEHEPTKPEVSESAASDLSTTLSHRQLILTNRELEQESDSDERSPLAESDLNNNVDK</sequence>
<dbReference type="PROSITE" id="PS51228">
    <property type="entry name" value="ACB_2"/>
    <property type="match status" value="1"/>
</dbReference>
<reference evidence="5 6" key="1">
    <citation type="submission" date="2024-01" db="EMBL/GenBank/DDBJ databases">
        <title>The genomes of 5 underutilized Papilionoideae crops provide insights into root nodulation and disease resistanc.</title>
        <authorList>
            <person name="Jiang F."/>
        </authorList>
    </citation>
    <scope>NUCLEOTIDE SEQUENCE [LARGE SCALE GENOMIC DNA]</scope>
    <source>
        <strain evidence="5">JINMINGXINNONG_FW02</strain>
        <tissue evidence="5">Leaves</tissue>
    </source>
</reference>
<dbReference type="Gene3D" id="1.20.80.10">
    <property type="match status" value="1"/>
</dbReference>
<dbReference type="PANTHER" id="PTHR23310">
    <property type="entry name" value="ACYL-COA-BINDING PROTEIN, ACBP"/>
    <property type="match status" value="1"/>
</dbReference>
<evidence type="ECO:0000256" key="3">
    <source>
        <dbReference type="SAM" id="MobiDB-lite"/>
    </source>
</evidence>
<dbReference type="Pfam" id="PF00887">
    <property type="entry name" value="ACBP"/>
    <property type="match status" value="1"/>
</dbReference>
<feature type="compositionally biased region" description="Basic and acidic residues" evidence="3">
    <location>
        <begin position="355"/>
        <end position="364"/>
    </location>
</feature>
<dbReference type="GO" id="GO:0000062">
    <property type="term" value="F:fatty-acyl-CoA binding"/>
    <property type="evidence" value="ECO:0007669"/>
    <property type="project" value="InterPro"/>
</dbReference>
<name>A0AAN9NPL2_PHACN</name>
<dbReference type="InterPro" id="IPR035984">
    <property type="entry name" value="Acyl-CoA-binding_sf"/>
</dbReference>
<dbReference type="PANTHER" id="PTHR23310:SF136">
    <property type="entry name" value="ACYL-COA-BINDING DOMAIN PROTEIN"/>
    <property type="match status" value="1"/>
</dbReference>
<organism evidence="5 6">
    <name type="scientific">Phaseolus coccineus</name>
    <name type="common">Scarlet runner bean</name>
    <name type="synonym">Phaseolus multiflorus</name>
    <dbReference type="NCBI Taxonomy" id="3886"/>
    <lineage>
        <taxon>Eukaryota</taxon>
        <taxon>Viridiplantae</taxon>
        <taxon>Streptophyta</taxon>
        <taxon>Embryophyta</taxon>
        <taxon>Tracheophyta</taxon>
        <taxon>Spermatophyta</taxon>
        <taxon>Magnoliopsida</taxon>
        <taxon>eudicotyledons</taxon>
        <taxon>Gunneridae</taxon>
        <taxon>Pentapetalae</taxon>
        <taxon>rosids</taxon>
        <taxon>fabids</taxon>
        <taxon>Fabales</taxon>
        <taxon>Fabaceae</taxon>
        <taxon>Papilionoideae</taxon>
        <taxon>50 kb inversion clade</taxon>
        <taxon>NPAAA clade</taxon>
        <taxon>indigoferoid/millettioid clade</taxon>
        <taxon>Phaseoleae</taxon>
        <taxon>Phaseolus</taxon>
    </lineage>
</organism>
<comment type="similarity">
    <text evidence="1">Belongs to the ACBP family.</text>
</comment>
<evidence type="ECO:0000256" key="1">
    <source>
        <dbReference type="ARBA" id="ARBA00005567"/>
    </source>
</evidence>
<accession>A0AAN9NPL2</accession>
<evidence type="ECO:0000313" key="5">
    <source>
        <dbReference type="EMBL" id="KAK7376950.1"/>
    </source>
</evidence>
<dbReference type="InterPro" id="IPR000582">
    <property type="entry name" value="Acyl-CoA-binding_protein"/>
</dbReference>
<gene>
    <name evidence="5" type="ORF">VNO80_02370</name>
</gene>
<feature type="compositionally biased region" description="Polar residues" evidence="3">
    <location>
        <begin position="367"/>
        <end position="378"/>
    </location>
</feature>
<protein>
    <recommendedName>
        <fullName evidence="4">ACB domain-containing protein</fullName>
    </recommendedName>
</protein>
<dbReference type="GO" id="GO:0006631">
    <property type="term" value="P:fatty acid metabolic process"/>
    <property type="evidence" value="ECO:0007669"/>
    <property type="project" value="TreeGrafter"/>
</dbReference>
<evidence type="ECO:0000256" key="2">
    <source>
        <dbReference type="ARBA" id="ARBA00023121"/>
    </source>
</evidence>
<comment type="caution">
    <text evidence="5">The sequence shown here is derived from an EMBL/GenBank/DDBJ whole genome shotgun (WGS) entry which is preliminary data.</text>
</comment>
<evidence type="ECO:0000259" key="4">
    <source>
        <dbReference type="PROSITE" id="PS51228"/>
    </source>
</evidence>
<proteinExistence type="inferred from homology"/>
<feature type="domain" description="ACB" evidence="4">
    <location>
        <begin position="260"/>
        <end position="348"/>
    </location>
</feature>
<keyword evidence="2" id="KW-0446">Lipid-binding</keyword>
<evidence type="ECO:0000313" key="6">
    <source>
        <dbReference type="Proteomes" id="UP001374584"/>
    </source>
</evidence>
<dbReference type="InterPro" id="IPR014352">
    <property type="entry name" value="FERM/acyl-CoA-bd_prot_sf"/>
</dbReference>